<dbReference type="Gene3D" id="3.30.870.10">
    <property type="entry name" value="Endonuclease Chain A"/>
    <property type="match status" value="2"/>
</dbReference>
<accession>A0AAN1XX03</accession>
<evidence type="ECO:0000313" key="1">
    <source>
        <dbReference type="EMBL" id="BDE06933.1"/>
    </source>
</evidence>
<name>A0AAN1XX03_UNVUL</name>
<dbReference type="RefSeq" id="WP_317994563.1">
    <property type="nucleotide sequence ID" value="NZ_AP025523.1"/>
</dbReference>
<keyword evidence="2" id="KW-1185">Reference proteome</keyword>
<dbReference type="SUPFAM" id="SSF56024">
    <property type="entry name" value="Phospholipase D/nuclease"/>
    <property type="match status" value="2"/>
</dbReference>
<organism evidence="1 2">
    <name type="scientific">Vulcanimicrobium alpinum</name>
    <dbReference type="NCBI Taxonomy" id="3016050"/>
    <lineage>
        <taxon>Bacteria</taxon>
        <taxon>Bacillati</taxon>
        <taxon>Vulcanimicrobiota</taxon>
        <taxon>Vulcanimicrobiia</taxon>
        <taxon>Vulcanimicrobiales</taxon>
        <taxon>Vulcanimicrobiaceae</taxon>
        <taxon>Vulcanimicrobium</taxon>
    </lineage>
</organism>
<evidence type="ECO:0000313" key="2">
    <source>
        <dbReference type="Proteomes" id="UP001317532"/>
    </source>
</evidence>
<sequence length="284" mass="29422">MSITLSSINELSAAIRRASHVEFGSFVLGGGPVRDALAAAAERGADVDVVLALRPYATGADGARENAGSAEILRDAGAHVTLMHGRATWFHVKGAVCDGVAYLDDRNFPRADQTVLRDDDPNDVALVSAAIHGTGTTSPTLATEKDDALWQEANLIRGATGKPVIVETETFGPGIVSSALRLHAQSGAPTTLIVSPEFAGKPQTRAMLDGMRKAGVEVHETGSSEKCALAGDTVWVGSANASFAFGDAGKQIDWGVVTREPPVVDAVRAALARDLGADALRASS</sequence>
<dbReference type="EMBL" id="AP025523">
    <property type="protein sequence ID" value="BDE06933.1"/>
    <property type="molecule type" value="Genomic_DNA"/>
</dbReference>
<proteinExistence type="predicted"/>
<dbReference type="KEGG" id="vab:WPS_22090"/>
<gene>
    <name evidence="1" type="ORF">WPS_22090</name>
</gene>
<reference evidence="1 2" key="1">
    <citation type="journal article" date="2022" name="ISME Commun">
        <title>Vulcanimicrobium alpinus gen. nov. sp. nov., the first cultivated representative of the candidate phylum 'Eremiobacterota', is a metabolically versatile aerobic anoxygenic phototroph.</title>
        <authorList>
            <person name="Yabe S."/>
            <person name="Muto K."/>
            <person name="Abe K."/>
            <person name="Yokota A."/>
            <person name="Staudigel H."/>
            <person name="Tebo B.M."/>
        </authorList>
    </citation>
    <scope>NUCLEOTIDE SEQUENCE [LARGE SCALE GENOMIC DNA]</scope>
    <source>
        <strain evidence="1 2">WC8-2</strain>
    </source>
</reference>
<dbReference type="Proteomes" id="UP001317532">
    <property type="component" value="Chromosome"/>
</dbReference>
<protein>
    <submittedName>
        <fullName evidence="1">Uncharacterized protein</fullName>
    </submittedName>
</protein>
<dbReference type="AlphaFoldDB" id="A0AAN1XX03"/>